<reference evidence="6 7" key="1">
    <citation type="journal article" date="2024" name="J Genomics">
        <title>Draft genome sequencing and assembly of Favolaschia claudopus CIRM-BRFM 2984 isolated from oak limbs.</title>
        <authorList>
            <person name="Navarro D."/>
            <person name="Drula E."/>
            <person name="Chaduli D."/>
            <person name="Cazenave R."/>
            <person name="Ahrendt S."/>
            <person name="Wang J."/>
            <person name="Lipzen A."/>
            <person name="Daum C."/>
            <person name="Barry K."/>
            <person name="Grigoriev I.V."/>
            <person name="Favel A."/>
            <person name="Rosso M.N."/>
            <person name="Martin F."/>
        </authorList>
    </citation>
    <scope>NUCLEOTIDE SEQUENCE [LARGE SCALE GENOMIC DNA]</scope>
    <source>
        <strain evidence="6 7">CIRM-BRFM 2984</strain>
    </source>
</reference>
<dbReference type="Pfam" id="PF01753">
    <property type="entry name" value="zf-MYND"/>
    <property type="match status" value="1"/>
</dbReference>
<evidence type="ECO:0000313" key="7">
    <source>
        <dbReference type="Proteomes" id="UP001362999"/>
    </source>
</evidence>
<name>A0AAW0AXE5_9AGAR</name>
<protein>
    <recommendedName>
        <fullName evidence="5">MYND-type domain-containing protein</fullName>
    </recommendedName>
</protein>
<keyword evidence="2 4" id="KW-0863">Zinc-finger</keyword>
<dbReference type="EMBL" id="JAWWNJ010000046">
    <property type="protein sequence ID" value="KAK7018196.1"/>
    <property type="molecule type" value="Genomic_DNA"/>
</dbReference>
<evidence type="ECO:0000256" key="4">
    <source>
        <dbReference type="PROSITE-ProRule" id="PRU00134"/>
    </source>
</evidence>
<comment type="caution">
    <text evidence="6">The sequence shown here is derived from an EMBL/GenBank/DDBJ whole genome shotgun (WGS) entry which is preliminary data.</text>
</comment>
<dbReference type="PROSITE" id="PS50865">
    <property type="entry name" value="ZF_MYND_2"/>
    <property type="match status" value="1"/>
</dbReference>
<gene>
    <name evidence="6" type="ORF">R3P38DRAFT_2981699</name>
</gene>
<dbReference type="Proteomes" id="UP001362999">
    <property type="component" value="Unassembled WGS sequence"/>
</dbReference>
<organism evidence="6 7">
    <name type="scientific">Favolaschia claudopus</name>
    <dbReference type="NCBI Taxonomy" id="2862362"/>
    <lineage>
        <taxon>Eukaryota</taxon>
        <taxon>Fungi</taxon>
        <taxon>Dikarya</taxon>
        <taxon>Basidiomycota</taxon>
        <taxon>Agaricomycotina</taxon>
        <taxon>Agaricomycetes</taxon>
        <taxon>Agaricomycetidae</taxon>
        <taxon>Agaricales</taxon>
        <taxon>Marasmiineae</taxon>
        <taxon>Mycenaceae</taxon>
        <taxon>Favolaschia</taxon>
    </lineage>
</organism>
<feature type="domain" description="MYND-type" evidence="5">
    <location>
        <begin position="436"/>
        <end position="478"/>
    </location>
</feature>
<keyword evidence="7" id="KW-1185">Reference proteome</keyword>
<evidence type="ECO:0000256" key="1">
    <source>
        <dbReference type="ARBA" id="ARBA00022723"/>
    </source>
</evidence>
<evidence type="ECO:0000259" key="5">
    <source>
        <dbReference type="PROSITE" id="PS50865"/>
    </source>
</evidence>
<dbReference type="AlphaFoldDB" id="A0AAW0AXE5"/>
<dbReference type="SUPFAM" id="SSF144232">
    <property type="entry name" value="HIT/MYND zinc finger-like"/>
    <property type="match status" value="1"/>
</dbReference>
<dbReference type="InterPro" id="IPR002893">
    <property type="entry name" value="Znf_MYND"/>
</dbReference>
<dbReference type="GO" id="GO:0008270">
    <property type="term" value="F:zinc ion binding"/>
    <property type="evidence" value="ECO:0007669"/>
    <property type="project" value="UniProtKB-KW"/>
</dbReference>
<sequence>MHPVLHPSNFDKLPPAIRAAAIATISPDRSKRDLLSLVRLRSFSVDATNVQRLALLPSIAAQLDLSDMPAPALLDASEIPHEVRLTMHRAVSSISSVYGIPFPIQAGLELWPNFCAWARFIDLYQPSLGVMSRQIESDFYQAILLFAAKLKEDDAACRVIISTPDLWFLTGRALATLPSLPTDPNNPIEVEMRLRYLQHFFVRPELCQGDNLSHLLEGVGGTWSSLAQGIVSYIDTCVPESGAALSANFILYLNGAFVLSTLIDMTILLRYPDKRETVDVFRSALVHHEIMRVMTRALISLSRTNHSGAGESLRHALSFVSVVVLSDDYKQIAAALDAGVLCALIQCASCPLAGTLQKQFERIINEYFKPCLVSYSFLAGLDPALDAVAYLLEMEAYKTSPISNMWNEFFTIAKERLTLFKMIKACRGSLVRVCDNLQCRRIAERHVFRRCSHCRSFYYCSHKCQIADWRDGGHKKTCDSYGTLLLSERNNDTFAMRDRAFLRALVQQDYKNAKRTVLIHQLRIMYHHPTQPIITLYDYCRGAVDITVQTPTNLNLQDDPEIINLLSSRVTPSEGRVQLDMVLLREPGSETGRHLAVLGRLNTDALWIKMKEVVGEFSAGFMKLKMSDEELMELEKKIRSVESVAGHPDVVHIHW</sequence>
<accession>A0AAW0AXE5</accession>
<evidence type="ECO:0000256" key="3">
    <source>
        <dbReference type="ARBA" id="ARBA00022833"/>
    </source>
</evidence>
<proteinExistence type="predicted"/>
<keyword evidence="1" id="KW-0479">Metal-binding</keyword>
<dbReference type="Gene3D" id="6.10.140.2220">
    <property type="match status" value="1"/>
</dbReference>
<evidence type="ECO:0000313" key="6">
    <source>
        <dbReference type="EMBL" id="KAK7018196.1"/>
    </source>
</evidence>
<evidence type="ECO:0000256" key="2">
    <source>
        <dbReference type="ARBA" id="ARBA00022771"/>
    </source>
</evidence>
<keyword evidence="3" id="KW-0862">Zinc</keyword>